<accession>A0A854NIL7</accession>
<organism evidence="1 2">
    <name type="scientific">Corynebacterium diphtheriae bv. mitis</name>
    <dbReference type="NCBI Taxonomy" id="1806053"/>
    <lineage>
        <taxon>Bacteria</taxon>
        <taxon>Bacillati</taxon>
        <taxon>Actinomycetota</taxon>
        <taxon>Actinomycetes</taxon>
        <taxon>Mycobacteriales</taxon>
        <taxon>Corynebacteriaceae</taxon>
        <taxon>Corynebacterium</taxon>
    </lineage>
</organism>
<gene>
    <name evidence="1" type="ORF">AY602_00845</name>
</gene>
<evidence type="ECO:0000313" key="1">
    <source>
        <dbReference type="EMBL" id="OWM35597.1"/>
    </source>
</evidence>
<dbReference type="EMBL" id="LSZF01000012">
    <property type="protein sequence ID" value="OWM35597.1"/>
    <property type="molecule type" value="Genomic_DNA"/>
</dbReference>
<dbReference type="AlphaFoldDB" id="A0A854NIL7"/>
<sequence length="69" mass="7585">MNGEHTLTLMGDRQGEGPKLKSVIRFQGGLLPCKSPRITFVVTWQERFPFMGGVSYVVLGDGSAVSWLT</sequence>
<name>A0A854NIL7_CORDP</name>
<evidence type="ECO:0000313" key="2">
    <source>
        <dbReference type="Proteomes" id="UP000197692"/>
    </source>
</evidence>
<reference evidence="2" key="1">
    <citation type="submission" date="2016-02" db="EMBL/GenBank/DDBJ databases">
        <title>Genomic analyses of a collection of pathogenic Corynebacterium diphtheriae.</title>
        <authorList>
            <person name="Sangal V."/>
            <person name="Titov L."/>
        </authorList>
    </citation>
    <scope>NUCLEOTIDE SEQUENCE [LARGE SCALE GENOMIC DNA]</scope>
    <source>
        <strain evidence="2">1438</strain>
    </source>
</reference>
<protein>
    <submittedName>
        <fullName evidence="1">Uncharacterized protein</fullName>
    </submittedName>
</protein>
<dbReference type="Proteomes" id="UP000197692">
    <property type="component" value="Unassembled WGS sequence"/>
</dbReference>
<proteinExistence type="predicted"/>
<comment type="caution">
    <text evidence="1">The sequence shown here is derived from an EMBL/GenBank/DDBJ whole genome shotgun (WGS) entry which is preliminary data.</text>
</comment>